<reference evidence="4" key="1">
    <citation type="submission" date="2007-07" db="EMBL/GenBank/DDBJ databases">
        <title>PCAP assembly of the Caenorhabditis remanei genome.</title>
        <authorList>
            <consortium name="The Caenorhabditis remanei Sequencing Consortium"/>
            <person name="Wilson R.K."/>
        </authorList>
    </citation>
    <scope>NUCLEOTIDE SEQUENCE [LARGE SCALE GENOMIC DNA]</scope>
    <source>
        <strain evidence="4">PB4641</strain>
    </source>
</reference>
<dbReference type="Proteomes" id="UP000008281">
    <property type="component" value="Unassembled WGS sequence"/>
</dbReference>
<feature type="domain" description="SCD" evidence="3">
    <location>
        <begin position="320"/>
        <end position="405"/>
    </location>
</feature>
<gene>
    <name evidence="4" type="primary">Cre-scc-3</name>
    <name evidence="4" type="ORF">CRE_27157</name>
</gene>
<dbReference type="Pfam" id="PF21581">
    <property type="entry name" value="SCD"/>
    <property type="match status" value="1"/>
</dbReference>
<dbReference type="OMA" id="QIQEAAY"/>
<comment type="similarity">
    <text evidence="1">Belongs to the SCC3 family.</text>
</comment>
<dbReference type="GO" id="GO:0034087">
    <property type="term" value="P:establishment of mitotic sister chromatid cohesion"/>
    <property type="evidence" value="ECO:0007669"/>
    <property type="project" value="EnsemblMetazoa"/>
</dbReference>
<dbReference type="GO" id="GO:0008278">
    <property type="term" value="C:cohesin complex"/>
    <property type="evidence" value="ECO:0007669"/>
    <property type="project" value="EnsemblMetazoa"/>
</dbReference>
<feature type="compositionally biased region" description="Low complexity" evidence="2">
    <location>
        <begin position="81"/>
        <end position="92"/>
    </location>
</feature>
<name>E3LNS5_CAERE</name>
<dbReference type="AlphaFoldDB" id="E3LNS5"/>
<dbReference type="InterPro" id="IPR016024">
    <property type="entry name" value="ARM-type_fold"/>
</dbReference>
<dbReference type="STRING" id="31234.E3LNS5"/>
<dbReference type="PANTHER" id="PTHR11199:SF0">
    <property type="entry name" value="LD34181P-RELATED"/>
    <property type="match status" value="1"/>
</dbReference>
<dbReference type="GO" id="GO:0000444">
    <property type="term" value="C:MIS12/MIND type complex"/>
    <property type="evidence" value="ECO:0007669"/>
    <property type="project" value="EnsemblMetazoa"/>
</dbReference>
<dbReference type="InterPro" id="IPR039662">
    <property type="entry name" value="Cohesin_Scc3/SA"/>
</dbReference>
<dbReference type="InterPro" id="IPR056396">
    <property type="entry name" value="HEAT_SCC3-SA"/>
</dbReference>
<accession>E3LNS5</accession>
<evidence type="ECO:0000313" key="4">
    <source>
        <dbReference type="EMBL" id="EFP05574.1"/>
    </source>
</evidence>
<evidence type="ECO:0000256" key="1">
    <source>
        <dbReference type="ARBA" id="ARBA00005486"/>
    </source>
</evidence>
<proteinExistence type="inferred from homology"/>
<dbReference type="InterPro" id="IPR013721">
    <property type="entry name" value="STAG"/>
</dbReference>
<dbReference type="OrthoDB" id="498590at2759"/>
<dbReference type="PANTHER" id="PTHR11199">
    <property type="entry name" value="STROMAL ANTIGEN"/>
    <property type="match status" value="1"/>
</dbReference>
<dbReference type="SUPFAM" id="SSF48371">
    <property type="entry name" value="ARM repeat"/>
    <property type="match status" value="1"/>
</dbReference>
<dbReference type="GO" id="GO:2000001">
    <property type="term" value="P:regulation of DNA damage checkpoint"/>
    <property type="evidence" value="ECO:0007669"/>
    <property type="project" value="EnsemblMetazoa"/>
</dbReference>
<dbReference type="GO" id="GO:0000070">
    <property type="term" value="P:mitotic sister chromatid segregation"/>
    <property type="evidence" value="ECO:0007669"/>
    <property type="project" value="EnsemblMetazoa"/>
</dbReference>
<evidence type="ECO:0000256" key="2">
    <source>
        <dbReference type="SAM" id="MobiDB-lite"/>
    </source>
</evidence>
<dbReference type="GO" id="GO:0003682">
    <property type="term" value="F:chromatin binding"/>
    <property type="evidence" value="ECO:0007669"/>
    <property type="project" value="TreeGrafter"/>
</dbReference>
<sequence>MSEPPTDHSPQRMSTRNQARVNYTEMASGNLFSEKEPVFRSPTASTRGRKKRPANVDVSDLSASFGNLNSFNTPPKRGRPRGAAFGSARGGRAPMVRRTTTEEPVEVEERELVAAVKTGRKIPEAVDRWIGRYNEKFLVAIAEMHQFFFAICGCKGTVTPQMSATLSYKDIICRMTEDFEEDSADYPLVHGGSSKKFRANLHTFIHSLISRIKASMLFDSNLMDGFVQLLTGMADSQVRSFRHTATYCAMKITSALVDVTIELTNTKDKTSKQIEAEKAKLKNNSAGNEKYEALVAQRTQTEERAEEIRQIIGYLFRSVFVHRYRDCVPDIRCICIQELGYWMDVYPEHFVDDSYLKYIGWSLFDKVGDVRHRCISALIPLFEKSSILDKLELFVNKFKERLGSMLLDKDMETSIETVNLMRVLYTVFPTLLTIKDTVPLYELIYATNRPLAIAAGMFLNTKVFLAAEKPGKTPISKNSALLKDLATFFIEGDLHQHGTYLVDALIDTNPLIKDWATMADMLLHDQPPLKPEYEAKIIEILSCSVTQSSTGEPPVGRQSVKKGAPSAKEARDLKEDRARLTEILIPLVPRLLTRFSTDSEKIVNLVNIPLHFQLDMYLSPRMQTHLTELMDALDALIEKHIDEDVLRAVAELYYHLTNYSPLTAIVDTHKSKLLDGIAAFIRKSMQQFEDDQMGEEEEALFVSYIKRMAAFAGFMDLRQWDLWDILVKIVSNYSREDSSRDVRERATQMMFVQLVFDLSTLKREGEIPKADHVRKLKKRRDQLVRILSQTLIEEAVGVEQAYLCICDLMILFGSQLAEDSKAFEPLIWRPDDILLGNIKIFLNVNVFEQPEQQDDEANQEKQIEMMHKMRQFVAQYAKLIIHGAMPIIDAAELIKRYQSHFQHFGDIFKSLLTKCRDIDFVDMGVMIVEALKGLFMEMDRSQREEPLCDRFNAMRDLAKRLGPLFGSDYAKNRFAVTSLHKKAIDFAFESFDKKDSMPSNIYFLEIAIEFSGKLLAQDKGAVSRYLNKVYTNRVGTIENVWEPYRLYNLSLTSGADDDNMSVRSGVTVASVSTVRSAASSTRGRGRGRRARIVDDF</sequence>
<dbReference type="GO" id="GO:0005634">
    <property type="term" value="C:nucleus"/>
    <property type="evidence" value="ECO:0007669"/>
    <property type="project" value="EnsemblMetazoa"/>
</dbReference>
<dbReference type="EMBL" id="DS268412">
    <property type="protein sequence ID" value="EFP05574.1"/>
    <property type="molecule type" value="Genomic_DNA"/>
</dbReference>
<dbReference type="HOGENOM" id="CLU_005067_1_0_1"/>
<feature type="region of interest" description="Disordered" evidence="2">
    <location>
        <begin position="28"/>
        <end position="92"/>
    </location>
</feature>
<dbReference type="FunCoup" id="E3LNS5">
    <property type="interactions" value="3000"/>
</dbReference>
<dbReference type="Pfam" id="PF08514">
    <property type="entry name" value="STAG"/>
    <property type="match status" value="1"/>
</dbReference>
<protein>
    <submittedName>
        <fullName evidence="4">CRE-SCC-3 protein</fullName>
    </submittedName>
</protein>
<dbReference type="GO" id="GO:0051177">
    <property type="term" value="P:meiotic sister chromatid cohesion"/>
    <property type="evidence" value="ECO:0007669"/>
    <property type="project" value="EnsemblMetazoa"/>
</dbReference>
<feature type="compositionally biased region" description="Polar residues" evidence="2">
    <location>
        <begin position="61"/>
        <end position="73"/>
    </location>
</feature>
<feature type="region of interest" description="Disordered" evidence="2">
    <location>
        <begin position="547"/>
        <end position="569"/>
    </location>
</feature>
<dbReference type="Pfam" id="PF24571">
    <property type="entry name" value="HEAT_SCC3-SA"/>
    <property type="match status" value="1"/>
</dbReference>
<dbReference type="PROSITE" id="PS51425">
    <property type="entry name" value="SCD"/>
    <property type="match status" value="1"/>
</dbReference>
<dbReference type="GO" id="GO:1990918">
    <property type="term" value="P:double-strand break repair involved in meiotic recombination"/>
    <property type="evidence" value="ECO:0007669"/>
    <property type="project" value="EnsemblMetazoa"/>
</dbReference>
<dbReference type="InterPro" id="IPR020839">
    <property type="entry name" value="SCD"/>
</dbReference>
<dbReference type="InParanoid" id="E3LNS5"/>
<keyword evidence="5" id="KW-1185">Reference proteome</keyword>
<organism evidence="5">
    <name type="scientific">Caenorhabditis remanei</name>
    <name type="common">Caenorhabditis vulgaris</name>
    <dbReference type="NCBI Taxonomy" id="31234"/>
    <lineage>
        <taxon>Eukaryota</taxon>
        <taxon>Metazoa</taxon>
        <taxon>Ecdysozoa</taxon>
        <taxon>Nematoda</taxon>
        <taxon>Chromadorea</taxon>
        <taxon>Rhabditida</taxon>
        <taxon>Rhabditina</taxon>
        <taxon>Rhabditomorpha</taxon>
        <taxon>Rhabditoidea</taxon>
        <taxon>Rhabditidae</taxon>
        <taxon>Peloderinae</taxon>
        <taxon>Caenorhabditis</taxon>
    </lineage>
</organism>
<dbReference type="GO" id="GO:0000785">
    <property type="term" value="C:chromatin"/>
    <property type="evidence" value="ECO:0007669"/>
    <property type="project" value="EnsemblMetazoa"/>
</dbReference>
<evidence type="ECO:0000259" key="3">
    <source>
        <dbReference type="PROSITE" id="PS51425"/>
    </source>
</evidence>
<dbReference type="eggNOG" id="KOG2011">
    <property type="taxonomic scope" value="Eukaryota"/>
</dbReference>
<evidence type="ECO:0000313" key="5">
    <source>
        <dbReference type="Proteomes" id="UP000008281"/>
    </source>
</evidence>